<dbReference type="Proteomes" id="UP000488956">
    <property type="component" value="Unassembled WGS sequence"/>
</dbReference>
<sequence>MFVAREGHGFDELPPIALDTRWNMVTAGSLTDQIAKGVADIAPVLDNVKLKKSRNVNASSNVMPDSLSIYSRSTSQVVFVRLERTERTAHIVLTHAEKYNIARSVFDPVLEAWQEVLDQYPVIMDDMVLAATSPTVFETSDSEAQKASYATDEYQHPDRVPKEFVQSPQQPAGGSCGIMVLAMVHTLARVPSRGFVIDNVTADYVKVIRLRFLWVVMCGSLIHATEQGADDAARATDEDLVNAFKTQAPKKR</sequence>
<dbReference type="AlphaFoldDB" id="A0A6G0LYR4"/>
<evidence type="ECO:0008006" key="3">
    <source>
        <dbReference type="Google" id="ProtNLM"/>
    </source>
</evidence>
<name>A0A6G0LYR4_9STRA</name>
<evidence type="ECO:0000313" key="2">
    <source>
        <dbReference type="Proteomes" id="UP000488956"/>
    </source>
</evidence>
<comment type="caution">
    <text evidence="1">The sequence shown here is derived from an EMBL/GenBank/DDBJ whole genome shotgun (WGS) entry which is preliminary data.</text>
</comment>
<proteinExistence type="predicted"/>
<evidence type="ECO:0000313" key="1">
    <source>
        <dbReference type="EMBL" id="KAE9135022.1"/>
    </source>
</evidence>
<protein>
    <recommendedName>
        <fullName evidence="3">Ubiquitin-like protease family profile domain-containing protein</fullName>
    </recommendedName>
</protein>
<gene>
    <name evidence="1" type="ORF">PF010_g2258</name>
</gene>
<accession>A0A6G0LYR4</accession>
<dbReference type="EMBL" id="QXFX01000060">
    <property type="protein sequence ID" value="KAE9135022.1"/>
    <property type="molecule type" value="Genomic_DNA"/>
</dbReference>
<organism evidence="1 2">
    <name type="scientific">Phytophthora fragariae</name>
    <dbReference type="NCBI Taxonomy" id="53985"/>
    <lineage>
        <taxon>Eukaryota</taxon>
        <taxon>Sar</taxon>
        <taxon>Stramenopiles</taxon>
        <taxon>Oomycota</taxon>
        <taxon>Peronosporomycetes</taxon>
        <taxon>Peronosporales</taxon>
        <taxon>Peronosporaceae</taxon>
        <taxon>Phytophthora</taxon>
    </lineage>
</organism>
<reference evidence="1 2" key="1">
    <citation type="submission" date="2018-09" db="EMBL/GenBank/DDBJ databases">
        <title>Genomic investigation of the strawberry pathogen Phytophthora fragariae indicates pathogenicity is determined by transcriptional variation in three key races.</title>
        <authorList>
            <person name="Adams T.M."/>
            <person name="Armitage A.D."/>
            <person name="Sobczyk M.K."/>
            <person name="Bates H.J."/>
            <person name="Dunwell J.M."/>
            <person name="Nellist C.F."/>
            <person name="Harrison R.J."/>
        </authorList>
    </citation>
    <scope>NUCLEOTIDE SEQUENCE [LARGE SCALE GENOMIC DNA]</scope>
    <source>
        <strain evidence="1 2">ONT-3</strain>
    </source>
</reference>